<dbReference type="InterPro" id="IPR043129">
    <property type="entry name" value="ATPase_NBD"/>
</dbReference>
<evidence type="ECO:0000313" key="2">
    <source>
        <dbReference type="EMBL" id="UOQ85124.1"/>
    </source>
</evidence>
<accession>A0ABY4GLN6</accession>
<name>A0ABY4GLN6_9BACI</name>
<dbReference type="InterPro" id="IPR000600">
    <property type="entry name" value="ROK"/>
</dbReference>
<evidence type="ECO:0000313" key="3">
    <source>
        <dbReference type="Proteomes" id="UP000831537"/>
    </source>
</evidence>
<sequence>MKNELYLCFDVGGTNVKYGVLDREGNFLFQDKYPTNRQDMEAFANDLSNTVDNVSRNYPIAKIGVSFPGFINPTTGFAQYAGAFEQLHGTNILELLSKNVNIPIVIENDANCATLAEKITGNAVDSDHFICITIGTGIGGGIFVNGALLNGYSFKAGEFGLMIVNGMENGYQNMHEIASTSSFIQQYKQIKHLADDVHIEGDEVFKEAETDPEVNAMLERWFQYVSFGIFNLAATLNPEKILIGGAISERPDLYERLEKTLMTIPSWPDVKAALVPCKHHNDAGMLGALYKCLK</sequence>
<dbReference type="PANTHER" id="PTHR18964:SF165">
    <property type="entry name" value="BETA-GLUCOSIDE KINASE"/>
    <property type="match status" value="1"/>
</dbReference>
<organism evidence="2 3">
    <name type="scientific">Gracilibacillus salinarum</name>
    <dbReference type="NCBI Taxonomy" id="2932255"/>
    <lineage>
        <taxon>Bacteria</taxon>
        <taxon>Bacillati</taxon>
        <taxon>Bacillota</taxon>
        <taxon>Bacilli</taxon>
        <taxon>Bacillales</taxon>
        <taxon>Bacillaceae</taxon>
        <taxon>Gracilibacillus</taxon>
    </lineage>
</organism>
<proteinExistence type="inferred from homology"/>
<keyword evidence="3" id="KW-1185">Reference proteome</keyword>
<gene>
    <name evidence="2" type="ORF">MUN87_21175</name>
</gene>
<dbReference type="Proteomes" id="UP000831537">
    <property type="component" value="Chromosome"/>
</dbReference>
<reference evidence="2 3" key="1">
    <citation type="submission" date="2022-04" db="EMBL/GenBank/DDBJ databases">
        <title>Gracilibacillus sp. isolated from saltern.</title>
        <authorList>
            <person name="Won M."/>
            <person name="Lee C.-M."/>
            <person name="Woen H.-Y."/>
            <person name="Kwon S.-W."/>
        </authorList>
    </citation>
    <scope>NUCLEOTIDE SEQUENCE [LARGE SCALE GENOMIC DNA]</scope>
    <source>
        <strain evidence="2 3">SSPM10-3</strain>
    </source>
</reference>
<dbReference type="RefSeq" id="WP_244743830.1">
    <property type="nucleotide sequence ID" value="NZ_CP095071.1"/>
</dbReference>
<dbReference type="EMBL" id="CP095071">
    <property type="protein sequence ID" value="UOQ85124.1"/>
    <property type="molecule type" value="Genomic_DNA"/>
</dbReference>
<protein>
    <submittedName>
        <fullName evidence="2">ROK family protein</fullName>
    </submittedName>
</protein>
<dbReference type="Pfam" id="PF00480">
    <property type="entry name" value="ROK"/>
    <property type="match status" value="1"/>
</dbReference>
<comment type="similarity">
    <text evidence="1">Belongs to the ROK (NagC/XylR) family.</text>
</comment>
<evidence type="ECO:0000256" key="1">
    <source>
        <dbReference type="ARBA" id="ARBA00006479"/>
    </source>
</evidence>
<dbReference type="Gene3D" id="3.30.420.40">
    <property type="match status" value="2"/>
</dbReference>
<dbReference type="PANTHER" id="PTHR18964">
    <property type="entry name" value="ROK (REPRESSOR, ORF, KINASE) FAMILY"/>
    <property type="match status" value="1"/>
</dbReference>
<dbReference type="SUPFAM" id="SSF53067">
    <property type="entry name" value="Actin-like ATPase domain"/>
    <property type="match status" value="1"/>
</dbReference>